<dbReference type="GO" id="GO:0005507">
    <property type="term" value="F:copper ion binding"/>
    <property type="evidence" value="ECO:0007669"/>
    <property type="project" value="InterPro"/>
</dbReference>
<accession>A0A8H4RGD3</accession>
<reference evidence="8 9" key="1">
    <citation type="submission" date="2020-03" db="EMBL/GenBank/DDBJ databases">
        <title>Draft Genome Sequence of Cudoniella acicularis.</title>
        <authorList>
            <person name="Buettner E."/>
            <person name="Kellner H."/>
        </authorList>
    </citation>
    <scope>NUCLEOTIDE SEQUENCE [LARGE SCALE GENOMIC DNA]</scope>
    <source>
        <strain evidence="8 9">DSM 108380</strain>
    </source>
</reference>
<evidence type="ECO:0000313" key="9">
    <source>
        <dbReference type="Proteomes" id="UP000566819"/>
    </source>
</evidence>
<evidence type="ECO:0000259" key="6">
    <source>
        <dbReference type="Pfam" id="PF07731"/>
    </source>
</evidence>
<dbReference type="Pfam" id="PF07731">
    <property type="entry name" value="Cu-oxidase_2"/>
    <property type="match status" value="1"/>
</dbReference>
<proteinExistence type="inferred from homology"/>
<dbReference type="InterPro" id="IPR001117">
    <property type="entry name" value="Cu-oxidase_2nd"/>
</dbReference>
<dbReference type="InterPro" id="IPR033138">
    <property type="entry name" value="Cu_oxidase_CS"/>
</dbReference>
<evidence type="ECO:0000256" key="3">
    <source>
        <dbReference type="ARBA" id="ARBA00023002"/>
    </source>
</evidence>
<keyword evidence="2" id="KW-0479">Metal-binding</keyword>
<dbReference type="Gene3D" id="2.60.40.420">
    <property type="entry name" value="Cupredoxins - blue copper proteins"/>
    <property type="match status" value="3"/>
</dbReference>
<dbReference type="PROSITE" id="PS00079">
    <property type="entry name" value="MULTICOPPER_OXIDASE1"/>
    <property type="match status" value="1"/>
</dbReference>
<evidence type="ECO:0008006" key="10">
    <source>
        <dbReference type="Google" id="ProtNLM"/>
    </source>
</evidence>
<dbReference type="PANTHER" id="PTHR11709:SF71">
    <property type="entry name" value="OXIDOREDUCTASE TPCJ"/>
    <property type="match status" value="1"/>
</dbReference>
<dbReference type="InterPro" id="IPR002355">
    <property type="entry name" value="Cu_oxidase_Cu_BS"/>
</dbReference>
<keyword evidence="9" id="KW-1185">Reference proteome</keyword>
<evidence type="ECO:0000256" key="1">
    <source>
        <dbReference type="ARBA" id="ARBA00010609"/>
    </source>
</evidence>
<dbReference type="InterPro" id="IPR011706">
    <property type="entry name" value="Cu-oxidase_C"/>
</dbReference>
<feature type="domain" description="Plastocyanin-like" evidence="5">
    <location>
        <begin position="241"/>
        <end position="401"/>
    </location>
</feature>
<sequence>MLFERLWTFVTQTLSITTFSSFREDGASQIPVLWDSPAVVDQPRGPVFRPGSGDRKGSEFLCDYSSMVGWRACSTHDDRGCWLTNDNGGIFDINTNYENEAPQGILRQYTLNVTDGKINADGLMFSDAKLFNEEYPGPWLQACWGDTVEVTVHNNLAHNGTSIHWHGIRQNQTMHMDGVNGITQCPIAPGDSFVYRWETTQYGSTWYHSHYSLQYADGMVGPMTIHGPSSAPFDEAPELPLLMTDWGHNSAFNAIYNKLEDPSILLNGRGNVTRFSGVPAKLPIPTIETITFEKREGARPRRYLLRLINTSFDTTFVFSIDNHRLTVIGADFVPIHGYTNTSVLIGIGQRYHVIVEANPINNGSQPIPSDGNFWMRTYVASCRTTTGFPKGYELSGILRYDSSSTALPTSLPWNGMSLACSDETYSSLVPILKWKVGRPANGHTGEEYDVVFNNTALPYPLALFSLEMPDSPAFNPLRIDYNDPTFLKLNNTGSWPTQWVIVPEDYESEDWVFMVLAGDRRNGRNTRGAHPMHLHGHDFALLQQEENELYDLSTLNLKLRQPSSSRVVLLPRNGFAVIAFKTDNPGSWLMHCHIARHASEGLAMQVLERRKDANDIWPFNSSLAIQNARTTCDNWNKWHSDCNNYWPGGQAGCDRNATGPFAFQDDSGI</sequence>
<dbReference type="Pfam" id="PF07732">
    <property type="entry name" value="Cu-oxidase_3"/>
    <property type="match status" value="1"/>
</dbReference>
<organism evidence="8 9">
    <name type="scientific">Cudoniella acicularis</name>
    <dbReference type="NCBI Taxonomy" id="354080"/>
    <lineage>
        <taxon>Eukaryota</taxon>
        <taxon>Fungi</taxon>
        <taxon>Dikarya</taxon>
        <taxon>Ascomycota</taxon>
        <taxon>Pezizomycotina</taxon>
        <taxon>Leotiomycetes</taxon>
        <taxon>Helotiales</taxon>
        <taxon>Tricladiaceae</taxon>
        <taxon>Cudoniella</taxon>
    </lineage>
</organism>
<dbReference type="Proteomes" id="UP000566819">
    <property type="component" value="Unassembled WGS sequence"/>
</dbReference>
<name>A0A8H4RGD3_9HELO</name>
<evidence type="ECO:0000256" key="4">
    <source>
        <dbReference type="ARBA" id="ARBA00023008"/>
    </source>
</evidence>
<dbReference type="GO" id="GO:0016491">
    <property type="term" value="F:oxidoreductase activity"/>
    <property type="evidence" value="ECO:0007669"/>
    <property type="project" value="UniProtKB-KW"/>
</dbReference>
<dbReference type="AlphaFoldDB" id="A0A8H4RGD3"/>
<feature type="domain" description="Plastocyanin-like" evidence="6">
    <location>
        <begin position="488"/>
        <end position="611"/>
    </location>
</feature>
<dbReference type="OrthoDB" id="2121828at2759"/>
<evidence type="ECO:0000313" key="8">
    <source>
        <dbReference type="EMBL" id="KAF4628164.1"/>
    </source>
</evidence>
<evidence type="ECO:0000259" key="5">
    <source>
        <dbReference type="Pfam" id="PF00394"/>
    </source>
</evidence>
<keyword evidence="4" id="KW-0186">Copper</keyword>
<feature type="domain" description="Plastocyanin-like" evidence="7">
    <location>
        <begin position="113"/>
        <end position="229"/>
    </location>
</feature>
<gene>
    <name evidence="8" type="ORF">G7Y89_g9985</name>
</gene>
<dbReference type="FunFam" id="2.60.40.420:FF:000021">
    <property type="entry name" value="Extracellular dihydrogeodin oxidase/laccase"/>
    <property type="match status" value="1"/>
</dbReference>
<evidence type="ECO:0000259" key="7">
    <source>
        <dbReference type="Pfam" id="PF07732"/>
    </source>
</evidence>
<protein>
    <recommendedName>
        <fullName evidence="10">Laccase</fullName>
    </recommendedName>
</protein>
<evidence type="ECO:0000256" key="2">
    <source>
        <dbReference type="ARBA" id="ARBA00022723"/>
    </source>
</evidence>
<keyword evidence="3" id="KW-0560">Oxidoreductase</keyword>
<dbReference type="InterPro" id="IPR008972">
    <property type="entry name" value="Cupredoxin"/>
</dbReference>
<dbReference type="PANTHER" id="PTHR11709">
    <property type="entry name" value="MULTI-COPPER OXIDASE"/>
    <property type="match status" value="1"/>
</dbReference>
<dbReference type="InterPro" id="IPR011707">
    <property type="entry name" value="Cu-oxidase-like_N"/>
</dbReference>
<dbReference type="InterPro" id="IPR045087">
    <property type="entry name" value="Cu-oxidase_fam"/>
</dbReference>
<dbReference type="CDD" id="cd13880">
    <property type="entry name" value="CuRO_2_MaLCC_like"/>
    <property type="match status" value="1"/>
</dbReference>
<comment type="similarity">
    <text evidence="1">Belongs to the multicopper oxidase family.</text>
</comment>
<dbReference type="PROSITE" id="PS00080">
    <property type="entry name" value="MULTICOPPER_OXIDASE2"/>
    <property type="match status" value="1"/>
</dbReference>
<dbReference type="EMBL" id="JAAMPI010000851">
    <property type="protein sequence ID" value="KAF4628164.1"/>
    <property type="molecule type" value="Genomic_DNA"/>
</dbReference>
<dbReference type="Pfam" id="PF00394">
    <property type="entry name" value="Cu-oxidase"/>
    <property type="match status" value="1"/>
</dbReference>
<comment type="caution">
    <text evidence="8">The sequence shown here is derived from an EMBL/GenBank/DDBJ whole genome shotgun (WGS) entry which is preliminary data.</text>
</comment>
<dbReference type="SUPFAM" id="SSF49503">
    <property type="entry name" value="Cupredoxins"/>
    <property type="match status" value="3"/>
</dbReference>
<dbReference type="CDD" id="cd13854">
    <property type="entry name" value="CuRO_1_MaLCC_like"/>
    <property type="match status" value="1"/>
</dbReference>